<evidence type="ECO:0000256" key="4">
    <source>
        <dbReference type="ARBA" id="ARBA00022598"/>
    </source>
</evidence>
<dbReference type="PROSITE" id="PS51733">
    <property type="entry name" value="BPL_LPL_CATALYTIC"/>
    <property type="match status" value="1"/>
</dbReference>
<dbReference type="InterPro" id="IPR004143">
    <property type="entry name" value="BPL_LPL_catalytic"/>
</dbReference>
<dbReference type="InterPro" id="IPR019491">
    <property type="entry name" value="Lipoate_protein_ligase_C"/>
</dbReference>
<evidence type="ECO:0000259" key="8">
    <source>
        <dbReference type="PROSITE" id="PS51733"/>
    </source>
</evidence>
<gene>
    <name evidence="9" type="ORF">BCF59_0561</name>
</gene>
<dbReference type="GO" id="GO:0009249">
    <property type="term" value="P:protein lipoylation"/>
    <property type="evidence" value="ECO:0007669"/>
    <property type="project" value="InterPro"/>
</dbReference>
<organism evidence="9 10">
    <name type="scientific">Mycoplasmopsis mustelae</name>
    <dbReference type="NCBI Taxonomy" id="171289"/>
    <lineage>
        <taxon>Bacteria</taxon>
        <taxon>Bacillati</taxon>
        <taxon>Mycoplasmatota</taxon>
        <taxon>Mycoplasmoidales</taxon>
        <taxon>Metamycoplasmataceae</taxon>
        <taxon>Mycoplasmopsis</taxon>
    </lineage>
</organism>
<protein>
    <recommendedName>
        <fullName evidence="3">lipoate--protein ligase</fullName>
        <ecNumber evidence="3">6.3.1.20</ecNumber>
    </recommendedName>
</protein>
<dbReference type="PANTHER" id="PTHR12561:SF3">
    <property type="entry name" value="LIPOYLTRANSFERASE 1, MITOCHONDRIAL"/>
    <property type="match status" value="1"/>
</dbReference>
<evidence type="ECO:0000256" key="7">
    <source>
        <dbReference type="ARBA" id="ARBA00048037"/>
    </source>
</evidence>
<dbReference type="InterPro" id="IPR004562">
    <property type="entry name" value="LipoylTrfase_LipoateP_Ligase"/>
</dbReference>
<dbReference type="PANTHER" id="PTHR12561">
    <property type="entry name" value="LIPOATE-PROTEIN LIGASE"/>
    <property type="match status" value="1"/>
</dbReference>
<evidence type="ECO:0000313" key="10">
    <source>
        <dbReference type="Proteomes" id="UP000295757"/>
    </source>
</evidence>
<dbReference type="SUPFAM" id="SSF82649">
    <property type="entry name" value="SufE/NifU"/>
    <property type="match status" value="1"/>
</dbReference>
<proteinExistence type="predicted"/>
<feature type="domain" description="BPL/LPL catalytic" evidence="8">
    <location>
        <begin position="26"/>
        <end position="211"/>
    </location>
</feature>
<dbReference type="UniPathway" id="UPA00537">
    <property type="reaction ID" value="UER00594"/>
</dbReference>
<keyword evidence="4 9" id="KW-0436">Ligase</keyword>
<dbReference type="GO" id="GO:0005737">
    <property type="term" value="C:cytoplasm"/>
    <property type="evidence" value="ECO:0007669"/>
    <property type="project" value="TreeGrafter"/>
</dbReference>
<sequence>MKIYISEQTSPFYNLPLEEIMTKDESNTEDIIYLYQHANDVIIGRNQNAYKEVKFDVLERDHIGLYRRLSGGGAVYHDLGNLNFSFITSDKSEHSYEKFLEPVLNFLRSLGLDAQFKGRNDLVVNGAKFSGNAQFIYKNKIVHHGTILFNVDLTRLSTVLNPSKLKMESKGINSARQRVTNLFNELKEKMTIEEFKNKFIRFLMQRYNAKLLEIPQKYKDQIPELRAIRSSQEWVLGKNPEFSFYSERKTDGGILQISANVKENKIAEIKFEGDFLTLLGTEQVENLLLGENFEKHNMLYKFKQIPNLGNYFGSITPEEIVDILFGE</sequence>
<dbReference type="NCBIfam" id="TIGR00545">
    <property type="entry name" value="lipoyltrans"/>
    <property type="match status" value="1"/>
</dbReference>
<dbReference type="Pfam" id="PF10437">
    <property type="entry name" value="Lip_prot_lig_C"/>
    <property type="match status" value="1"/>
</dbReference>
<evidence type="ECO:0000256" key="2">
    <source>
        <dbReference type="ARBA" id="ARBA00005124"/>
    </source>
</evidence>
<dbReference type="RefSeq" id="WP_134111019.1">
    <property type="nucleotide sequence ID" value="NZ_SOCN01000002.1"/>
</dbReference>
<dbReference type="Proteomes" id="UP000295757">
    <property type="component" value="Unassembled WGS sequence"/>
</dbReference>
<evidence type="ECO:0000256" key="6">
    <source>
        <dbReference type="ARBA" id="ARBA00022840"/>
    </source>
</evidence>
<evidence type="ECO:0000256" key="1">
    <source>
        <dbReference type="ARBA" id="ARBA00005085"/>
    </source>
</evidence>
<dbReference type="Pfam" id="PF21948">
    <property type="entry name" value="LplA-B_cat"/>
    <property type="match status" value="1"/>
</dbReference>
<dbReference type="Gene3D" id="3.30.390.50">
    <property type="entry name" value="CO dehydrogenase flavoprotein, C-terminal domain"/>
    <property type="match status" value="1"/>
</dbReference>
<dbReference type="CDD" id="cd16443">
    <property type="entry name" value="LplA"/>
    <property type="match status" value="1"/>
</dbReference>
<dbReference type="SUPFAM" id="SSF55681">
    <property type="entry name" value="Class II aaRS and biotin synthetases"/>
    <property type="match status" value="1"/>
</dbReference>
<comment type="catalytic activity">
    <reaction evidence="7">
        <text>L-lysyl-[lipoyl-carrier protein] + (R)-lipoate + ATP = N(6)-[(R)-lipoyl]-L-lysyl-[lipoyl-carrier protein] + AMP + diphosphate + H(+)</text>
        <dbReference type="Rhea" id="RHEA:49288"/>
        <dbReference type="Rhea" id="RHEA-COMP:10500"/>
        <dbReference type="Rhea" id="RHEA-COMP:10502"/>
        <dbReference type="ChEBI" id="CHEBI:15378"/>
        <dbReference type="ChEBI" id="CHEBI:29969"/>
        <dbReference type="ChEBI" id="CHEBI:30616"/>
        <dbReference type="ChEBI" id="CHEBI:33019"/>
        <dbReference type="ChEBI" id="CHEBI:83088"/>
        <dbReference type="ChEBI" id="CHEBI:83099"/>
        <dbReference type="ChEBI" id="CHEBI:456215"/>
        <dbReference type="EC" id="6.3.1.20"/>
    </reaction>
</comment>
<keyword evidence="5" id="KW-0547">Nucleotide-binding</keyword>
<comment type="pathway">
    <text evidence="1">Protein modification; protein lipoylation via exogenous pathway; protein N(6)-(lipoyl)lysine from lipoate: step 2/2.</text>
</comment>
<keyword evidence="10" id="KW-1185">Reference proteome</keyword>
<dbReference type="OrthoDB" id="9788148at2"/>
<dbReference type="GO" id="GO:0005524">
    <property type="term" value="F:ATP binding"/>
    <property type="evidence" value="ECO:0007669"/>
    <property type="project" value="UniProtKB-KW"/>
</dbReference>
<evidence type="ECO:0000256" key="3">
    <source>
        <dbReference type="ARBA" id="ARBA00012367"/>
    </source>
</evidence>
<reference evidence="9 10" key="1">
    <citation type="submission" date="2019-03" db="EMBL/GenBank/DDBJ databases">
        <title>Genomic Encyclopedia of Archaeal and Bacterial Type Strains, Phase II (KMG-II): from individual species to whole genera.</title>
        <authorList>
            <person name="Goeker M."/>
        </authorList>
    </citation>
    <scope>NUCLEOTIDE SEQUENCE [LARGE SCALE GENOMIC DNA]</scope>
    <source>
        <strain evidence="9 10">ATCC 35214</strain>
    </source>
</reference>
<dbReference type="Gene3D" id="3.30.930.10">
    <property type="entry name" value="Bira Bifunctional Protein, Domain 2"/>
    <property type="match status" value="1"/>
</dbReference>
<keyword evidence="6" id="KW-0067">ATP-binding</keyword>
<dbReference type="EMBL" id="SOCN01000002">
    <property type="protein sequence ID" value="TDV23570.1"/>
    <property type="molecule type" value="Genomic_DNA"/>
</dbReference>
<dbReference type="EC" id="6.3.1.20" evidence="3"/>
<dbReference type="GO" id="GO:0016979">
    <property type="term" value="F:lipoate-protein ligase activity"/>
    <property type="evidence" value="ECO:0007669"/>
    <property type="project" value="UniProtKB-EC"/>
</dbReference>
<comment type="pathway">
    <text evidence="2">Protein modification; protein lipoylation via exogenous pathway; protein N(6)-(lipoyl)lysine from lipoate: step 1/2.</text>
</comment>
<accession>A0A4R7UDQ5</accession>
<dbReference type="InterPro" id="IPR045864">
    <property type="entry name" value="aa-tRNA-synth_II/BPL/LPL"/>
</dbReference>
<evidence type="ECO:0000256" key="5">
    <source>
        <dbReference type="ARBA" id="ARBA00022741"/>
    </source>
</evidence>
<dbReference type="AlphaFoldDB" id="A0A4R7UDQ5"/>
<dbReference type="GO" id="GO:0017118">
    <property type="term" value="F:lipoyltransferase activity"/>
    <property type="evidence" value="ECO:0007669"/>
    <property type="project" value="TreeGrafter"/>
</dbReference>
<evidence type="ECO:0000313" key="9">
    <source>
        <dbReference type="EMBL" id="TDV23570.1"/>
    </source>
</evidence>
<name>A0A4R7UDQ5_9BACT</name>
<comment type="caution">
    <text evidence="9">The sequence shown here is derived from an EMBL/GenBank/DDBJ whole genome shotgun (WGS) entry which is preliminary data.</text>
</comment>